<dbReference type="CDD" id="cd18186">
    <property type="entry name" value="BTB_POZ_ZBTB_KLHL-like"/>
    <property type="match status" value="1"/>
</dbReference>
<protein>
    <recommendedName>
        <fullName evidence="1">BTB domain-containing protein</fullName>
    </recommendedName>
</protein>
<dbReference type="AlphaFoldDB" id="A0A2G8S4D1"/>
<accession>A0A2G8S4D1</accession>
<dbReference type="Pfam" id="PF00651">
    <property type="entry name" value="BTB"/>
    <property type="match status" value="1"/>
</dbReference>
<gene>
    <name evidence="2" type="ORF">GSI_08663</name>
</gene>
<evidence type="ECO:0000313" key="2">
    <source>
        <dbReference type="EMBL" id="PIL28621.1"/>
    </source>
</evidence>
<dbReference type="OrthoDB" id="3268787at2759"/>
<dbReference type="STRING" id="1077348.A0A2G8S4D1"/>
<comment type="caution">
    <text evidence="2">The sequence shown here is derived from an EMBL/GenBank/DDBJ whole genome shotgun (WGS) entry which is preliminary data.</text>
</comment>
<evidence type="ECO:0000259" key="1">
    <source>
        <dbReference type="PROSITE" id="PS50097"/>
    </source>
</evidence>
<dbReference type="EMBL" id="AYKW01000023">
    <property type="protein sequence ID" value="PIL28621.1"/>
    <property type="molecule type" value="Genomic_DNA"/>
</dbReference>
<dbReference type="Proteomes" id="UP000230002">
    <property type="component" value="Unassembled WGS sequence"/>
</dbReference>
<sequence>MDSQNLDRHPQLYFPDGDIALFATKPAPKDGGQQRYLVFRIHKFLLRHHSETFANMIADANAETDTVYDGVPLVEMHGDNAEDLAAMLSYMYNPSYVLTPISLPLLPLNSFRAITFKRHDPNTPLLASGVIRLADKYCLQSLHDHLVAQVVSDWPTTLHEWDVLQGEIAAVWKLALTAAHPPFGGLPSDGAFCDLVPEPVAAIRFAQEFGCPQILPAAFYQLAHIGLAADWRLRDHPGDPPDRAAKRDALARWSMLGEENLLRCLRGFQELDEYFPPIRTFLCARCQPPEGEDGDEDEVARDTGGPGCYAALHRMISTLGTGRRGSKRDPIALLLQCVELRDQAEEIDRRIGKSKDSLCEECWDTFEEQALVERERVWDSLPRFFSLFGENP</sequence>
<dbReference type="Gene3D" id="3.30.710.10">
    <property type="entry name" value="Potassium Channel Kv1.1, Chain A"/>
    <property type="match status" value="1"/>
</dbReference>
<dbReference type="PROSITE" id="PS50097">
    <property type="entry name" value="BTB"/>
    <property type="match status" value="1"/>
</dbReference>
<dbReference type="InterPro" id="IPR000210">
    <property type="entry name" value="BTB/POZ_dom"/>
</dbReference>
<reference evidence="2 3" key="1">
    <citation type="journal article" date="2015" name="Sci. Rep.">
        <title>Chromosome-level genome map provides insights into diverse defense mechanisms in the medicinal fungus Ganoderma sinense.</title>
        <authorList>
            <person name="Zhu Y."/>
            <person name="Xu J."/>
            <person name="Sun C."/>
            <person name="Zhou S."/>
            <person name="Xu H."/>
            <person name="Nelson D.R."/>
            <person name="Qian J."/>
            <person name="Song J."/>
            <person name="Luo H."/>
            <person name="Xiang L."/>
            <person name="Li Y."/>
            <person name="Xu Z."/>
            <person name="Ji A."/>
            <person name="Wang L."/>
            <person name="Lu S."/>
            <person name="Hayward A."/>
            <person name="Sun W."/>
            <person name="Li X."/>
            <person name="Schwartz D.C."/>
            <person name="Wang Y."/>
            <person name="Chen S."/>
        </authorList>
    </citation>
    <scope>NUCLEOTIDE SEQUENCE [LARGE SCALE GENOMIC DNA]</scope>
    <source>
        <strain evidence="2 3">ZZ0214-1</strain>
    </source>
</reference>
<name>A0A2G8S4D1_9APHY</name>
<evidence type="ECO:0000313" key="3">
    <source>
        <dbReference type="Proteomes" id="UP000230002"/>
    </source>
</evidence>
<feature type="domain" description="BTB" evidence="1">
    <location>
        <begin position="17"/>
        <end position="100"/>
    </location>
</feature>
<dbReference type="SUPFAM" id="SSF54695">
    <property type="entry name" value="POZ domain"/>
    <property type="match status" value="1"/>
</dbReference>
<proteinExistence type="predicted"/>
<dbReference type="InterPro" id="IPR011333">
    <property type="entry name" value="SKP1/BTB/POZ_sf"/>
</dbReference>
<keyword evidence="3" id="KW-1185">Reference proteome</keyword>
<organism evidence="2 3">
    <name type="scientific">Ganoderma sinense ZZ0214-1</name>
    <dbReference type="NCBI Taxonomy" id="1077348"/>
    <lineage>
        <taxon>Eukaryota</taxon>
        <taxon>Fungi</taxon>
        <taxon>Dikarya</taxon>
        <taxon>Basidiomycota</taxon>
        <taxon>Agaricomycotina</taxon>
        <taxon>Agaricomycetes</taxon>
        <taxon>Polyporales</taxon>
        <taxon>Polyporaceae</taxon>
        <taxon>Ganoderma</taxon>
    </lineage>
</organism>